<keyword evidence="2" id="KW-1185">Reference proteome</keyword>
<dbReference type="SUPFAM" id="SSF46894">
    <property type="entry name" value="C-terminal effector domain of the bipartite response regulators"/>
    <property type="match status" value="1"/>
</dbReference>
<comment type="caution">
    <text evidence="1">The sequence shown here is derived from an EMBL/GenBank/DDBJ whole genome shotgun (WGS) entry which is preliminary data.</text>
</comment>
<evidence type="ECO:0000313" key="1">
    <source>
        <dbReference type="EMBL" id="CAG2157664.1"/>
    </source>
</evidence>
<sequence>MPSTRFYWSLPKSEVRQPATWLDTGPLTARKQIEKLMRKLNAYHIVALTVYAVRHGVVAR</sequence>
<gene>
    <name evidence="1" type="ORF">LMG26411_05654</name>
</gene>
<evidence type="ECO:0008006" key="3">
    <source>
        <dbReference type="Google" id="ProtNLM"/>
    </source>
</evidence>
<name>A0ABM8TPW8_9BURK</name>
<proteinExistence type="predicted"/>
<protein>
    <recommendedName>
        <fullName evidence="3">HTH luxR-type domain-containing protein</fullName>
    </recommendedName>
</protein>
<reference evidence="1 2" key="1">
    <citation type="submission" date="2021-03" db="EMBL/GenBank/DDBJ databases">
        <authorList>
            <person name="Peeters C."/>
        </authorList>
    </citation>
    <scope>NUCLEOTIDE SEQUENCE [LARGE SCALE GENOMIC DNA]</scope>
    <source>
        <strain evidence="1 2">LMG 26411</strain>
    </source>
</reference>
<dbReference type="InterPro" id="IPR016032">
    <property type="entry name" value="Sig_transdc_resp-reg_C-effctor"/>
</dbReference>
<organism evidence="1 2">
    <name type="scientific">Cupriavidus numazuensis</name>
    <dbReference type="NCBI Taxonomy" id="221992"/>
    <lineage>
        <taxon>Bacteria</taxon>
        <taxon>Pseudomonadati</taxon>
        <taxon>Pseudomonadota</taxon>
        <taxon>Betaproteobacteria</taxon>
        <taxon>Burkholderiales</taxon>
        <taxon>Burkholderiaceae</taxon>
        <taxon>Cupriavidus</taxon>
    </lineage>
</organism>
<dbReference type="EMBL" id="CAJPVI010000042">
    <property type="protein sequence ID" value="CAG2157664.1"/>
    <property type="molecule type" value="Genomic_DNA"/>
</dbReference>
<accession>A0ABM8TPW8</accession>
<evidence type="ECO:0000313" key="2">
    <source>
        <dbReference type="Proteomes" id="UP000672657"/>
    </source>
</evidence>
<dbReference type="Proteomes" id="UP000672657">
    <property type="component" value="Unassembled WGS sequence"/>
</dbReference>